<dbReference type="PROSITE" id="PS51253">
    <property type="entry name" value="HTH_CENPB"/>
    <property type="match status" value="1"/>
</dbReference>
<sequence length="174" mass="20204">MVRTYKKKSSRLSWSMENMKQAIDAVLSKTVGYRKAANLYSVPQTTLERHVAKIRKGELSLDSTPSNFKPVFSKQEEEELVKYIIEMEKRLFGLTTIVLRKLAYQLAEKNDKAHNFSHDKKIAGVDWLKGFLKRHPDLSIRKPEATSAARAMGLIKWLWLNFILCSRKYMINII</sequence>
<evidence type="ECO:0000259" key="3">
    <source>
        <dbReference type="PROSITE" id="PS51253"/>
    </source>
</evidence>
<dbReference type="GO" id="GO:0003677">
    <property type="term" value="F:DNA binding"/>
    <property type="evidence" value="ECO:0007669"/>
    <property type="project" value="UniProtKB-KW"/>
</dbReference>
<reference evidence="4" key="1">
    <citation type="submission" date="2021-04" db="EMBL/GenBank/DDBJ databases">
        <authorList>
            <person name="Tunstrom K."/>
        </authorList>
    </citation>
    <scope>NUCLEOTIDE SEQUENCE</scope>
</reference>
<gene>
    <name evidence="4" type="ORF">PAPOLLO_LOCUS17369</name>
</gene>
<keyword evidence="5" id="KW-1185">Reference proteome</keyword>
<organism evidence="4 5">
    <name type="scientific">Parnassius apollo</name>
    <name type="common">Apollo butterfly</name>
    <name type="synonym">Papilio apollo</name>
    <dbReference type="NCBI Taxonomy" id="110799"/>
    <lineage>
        <taxon>Eukaryota</taxon>
        <taxon>Metazoa</taxon>
        <taxon>Ecdysozoa</taxon>
        <taxon>Arthropoda</taxon>
        <taxon>Hexapoda</taxon>
        <taxon>Insecta</taxon>
        <taxon>Pterygota</taxon>
        <taxon>Neoptera</taxon>
        <taxon>Endopterygota</taxon>
        <taxon>Lepidoptera</taxon>
        <taxon>Glossata</taxon>
        <taxon>Ditrysia</taxon>
        <taxon>Papilionoidea</taxon>
        <taxon>Papilionidae</taxon>
        <taxon>Parnassiinae</taxon>
        <taxon>Parnassini</taxon>
        <taxon>Parnassius</taxon>
        <taxon>Parnassius</taxon>
    </lineage>
</organism>
<dbReference type="SMART" id="SM00674">
    <property type="entry name" value="CENPB"/>
    <property type="match status" value="1"/>
</dbReference>
<evidence type="ECO:0000313" key="5">
    <source>
        <dbReference type="Proteomes" id="UP000691718"/>
    </source>
</evidence>
<dbReference type="Pfam" id="PF05225">
    <property type="entry name" value="HTH_psq"/>
    <property type="match status" value="1"/>
</dbReference>
<accession>A0A8S3XEH4</accession>
<comment type="caution">
    <text evidence="4">The sequence shown here is derived from an EMBL/GenBank/DDBJ whole genome shotgun (WGS) entry which is preliminary data.</text>
</comment>
<dbReference type="Proteomes" id="UP000691718">
    <property type="component" value="Unassembled WGS sequence"/>
</dbReference>
<dbReference type="InterPro" id="IPR006600">
    <property type="entry name" value="HTH_CenpB_DNA-bd_dom"/>
</dbReference>
<keyword evidence="1" id="KW-0238">DNA-binding</keyword>
<proteinExistence type="predicted"/>
<protein>
    <submittedName>
        <fullName evidence="4">(apollo) hypothetical protein</fullName>
    </submittedName>
</protein>
<dbReference type="AlphaFoldDB" id="A0A8S3XEH4"/>
<evidence type="ECO:0000256" key="2">
    <source>
        <dbReference type="ARBA" id="ARBA00023242"/>
    </source>
</evidence>
<dbReference type="Pfam" id="PF03221">
    <property type="entry name" value="HTH_Tnp_Tc5"/>
    <property type="match status" value="1"/>
</dbReference>
<name>A0A8S3XEH4_PARAO</name>
<dbReference type="OrthoDB" id="8191755at2759"/>
<dbReference type="EMBL" id="CAJQZP010001141">
    <property type="protein sequence ID" value="CAG5020839.1"/>
    <property type="molecule type" value="Genomic_DNA"/>
</dbReference>
<evidence type="ECO:0000313" key="4">
    <source>
        <dbReference type="EMBL" id="CAG5020839.1"/>
    </source>
</evidence>
<evidence type="ECO:0000256" key="1">
    <source>
        <dbReference type="ARBA" id="ARBA00023125"/>
    </source>
</evidence>
<feature type="domain" description="HTH CENPB-type" evidence="3">
    <location>
        <begin position="64"/>
        <end position="141"/>
    </location>
</feature>
<keyword evidence="2" id="KW-0539">Nucleus</keyword>
<dbReference type="InterPro" id="IPR007889">
    <property type="entry name" value="HTH_Psq"/>
</dbReference>